<evidence type="ECO:0000256" key="1">
    <source>
        <dbReference type="SAM" id="SignalP"/>
    </source>
</evidence>
<dbReference type="EMBL" id="JAMGBC010000001">
    <property type="protein sequence ID" value="MCL6679394.1"/>
    <property type="molecule type" value="Genomic_DNA"/>
</dbReference>
<proteinExistence type="predicted"/>
<accession>A0ABT0RGJ2</accession>
<gene>
    <name evidence="2" type="ORF">LZ519_08740</name>
</gene>
<dbReference type="InterPro" id="IPR025514">
    <property type="entry name" value="DUF4402"/>
</dbReference>
<evidence type="ECO:0000313" key="3">
    <source>
        <dbReference type="Proteomes" id="UP001165343"/>
    </source>
</evidence>
<dbReference type="Pfam" id="PF14352">
    <property type="entry name" value="DUF4402"/>
    <property type="match status" value="1"/>
</dbReference>
<keyword evidence="1" id="KW-0732">Signal</keyword>
<name>A0ABT0RGJ2_9SPHN</name>
<dbReference type="Proteomes" id="UP001165343">
    <property type="component" value="Unassembled WGS sequence"/>
</dbReference>
<evidence type="ECO:0000313" key="2">
    <source>
        <dbReference type="EMBL" id="MCL6679394.1"/>
    </source>
</evidence>
<feature type="signal peptide" evidence="1">
    <location>
        <begin position="1"/>
        <end position="20"/>
    </location>
</feature>
<sequence>MASRYALASLFAAAAFLGSANEPVRAQCRLCSTPTTEAEKPEDGTPLRLEVAATLDFDRLVLLGAGNGSATLLPNGERSTSGTIATVSASAMVGTVTVHGEPNRIVRVDLPGRIDLYSVGGSRIAIDRIETDLSGLPKLDAAGNLSFRFGGRLQVSGDSEGEYRGDVPITVDYL</sequence>
<dbReference type="RefSeq" id="WP_249868292.1">
    <property type="nucleotide sequence ID" value="NZ_JAMGBC010000001.1"/>
</dbReference>
<organism evidence="2 3">
    <name type="scientific">Sphingomonas anseongensis</name>
    <dbReference type="NCBI Taxonomy" id="2908207"/>
    <lineage>
        <taxon>Bacteria</taxon>
        <taxon>Pseudomonadati</taxon>
        <taxon>Pseudomonadota</taxon>
        <taxon>Alphaproteobacteria</taxon>
        <taxon>Sphingomonadales</taxon>
        <taxon>Sphingomonadaceae</taxon>
        <taxon>Sphingomonas</taxon>
    </lineage>
</organism>
<comment type="caution">
    <text evidence="2">The sequence shown here is derived from an EMBL/GenBank/DDBJ whole genome shotgun (WGS) entry which is preliminary data.</text>
</comment>
<keyword evidence="3" id="KW-1185">Reference proteome</keyword>
<reference evidence="2" key="1">
    <citation type="submission" date="2022-05" db="EMBL/GenBank/DDBJ databases">
        <authorList>
            <person name="Jo J.-H."/>
            <person name="Im W.-T."/>
        </authorList>
    </citation>
    <scope>NUCLEOTIDE SEQUENCE</scope>
    <source>
        <strain evidence="2">RG327</strain>
    </source>
</reference>
<feature type="chain" id="PRO_5045838742" evidence="1">
    <location>
        <begin position="21"/>
        <end position="174"/>
    </location>
</feature>
<protein>
    <submittedName>
        <fullName evidence="2">DUF4402 domain-containing protein</fullName>
    </submittedName>
</protein>